<evidence type="ECO:0000313" key="10">
    <source>
        <dbReference type="Proteomes" id="UP000030752"/>
    </source>
</evidence>
<feature type="domain" description="Zn(2)-C6 fungal-type" evidence="8">
    <location>
        <begin position="17"/>
        <end position="47"/>
    </location>
</feature>
<dbReference type="eggNOG" id="ENOG502T32Z">
    <property type="taxonomic scope" value="Eukaryota"/>
</dbReference>
<accession>W2S4H0</accession>
<keyword evidence="5" id="KW-0804">Transcription</keyword>
<comment type="subcellular location">
    <subcellularLocation>
        <location evidence="1">Nucleus</location>
    </subcellularLocation>
</comment>
<dbReference type="CDD" id="cd00067">
    <property type="entry name" value="GAL4"/>
    <property type="match status" value="1"/>
</dbReference>
<dbReference type="PROSITE" id="PS00463">
    <property type="entry name" value="ZN2_CY6_FUNGAL_1"/>
    <property type="match status" value="1"/>
</dbReference>
<dbReference type="PANTHER" id="PTHR47338">
    <property type="entry name" value="ZN(II)2CYS6 TRANSCRIPTION FACTOR (EUROFUNG)-RELATED"/>
    <property type="match status" value="1"/>
</dbReference>
<dbReference type="PANTHER" id="PTHR47338:SF6">
    <property type="entry name" value="ZN(II)2CYS6 TRANSCRIPTION FACTOR (EUROFUNG)"/>
    <property type="match status" value="1"/>
</dbReference>
<dbReference type="SUPFAM" id="SSF57701">
    <property type="entry name" value="Zn2/Cys6 DNA-binding domain"/>
    <property type="match status" value="1"/>
</dbReference>
<dbReference type="EMBL" id="KB822718">
    <property type="protein sequence ID" value="ETN43601.1"/>
    <property type="molecule type" value="Genomic_DNA"/>
</dbReference>
<evidence type="ECO:0000256" key="4">
    <source>
        <dbReference type="ARBA" id="ARBA00023125"/>
    </source>
</evidence>
<evidence type="ECO:0000256" key="3">
    <source>
        <dbReference type="ARBA" id="ARBA00023015"/>
    </source>
</evidence>
<proteinExistence type="predicted"/>
<sequence length="696" mass="78434">MASTSTPGRGVKRILQACNNCRRKKTRCPGEKPKCSNCTRLSQQCQYPGYDFEGSQHLPSSSRTVEDRLAQVEEKLDLILERPVGSPRQGETPHTLDDRHDTSPPTSPSTQRPRASYSRLLPQDNVISRALDVYFLCCHRQPVWLFEARGDLSSDSAEELVLTILGLSTLYAPDEFSEFQLRDPGAYNDAARSLIMLKVANSTVDMSMLQALCLLAFANLTSANLQLASFHIGLVGSLLQCSGLDSHISQDRTSSLEEQRRLFWSIRALHALCGLHTKAAFPIDMHAPRYLVVDETLRNTGTQAPLLPHETHNDQGQMALGVWAHMVRSATLWEEVRLYLARCAEGQAKDPWHPESGYTAINAHLFDMECAFPQSYRFDSAKFHERSKHEIFDKRDFWLPWMKIQVTYHTLYSVLNHPFLYSSRATRPKPGPNGFWKTSTDLALLHSTWIARLIGLAKSKSLELADPFFAYAASVAVTLHLYWSRASDSKIRSPAQDNLATCRSFIADMATHWPICQMISDDVDRFVQLVSSSTSPVQGHSSSFSAHTSLMWKILRFTTMSHSKHTGRSLFHPSLENSVLSRASSHDQVAIDEPELDDPPEDYQTSTGAYAAPPDWYSPMTSSSPQATRQQLEGQPHMFRESFSNHSLEQVPVQQNHPTAAVWTWRPGDAYTAPDPWSQFYERGGAEQGWWEYGNL</sequence>
<dbReference type="GO" id="GO:0008270">
    <property type="term" value="F:zinc ion binding"/>
    <property type="evidence" value="ECO:0007669"/>
    <property type="project" value="InterPro"/>
</dbReference>
<dbReference type="GeneID" id="19970099"/>
<dbReference type="InterPro" id="IPR036864">
    <property type="entry name" value="Zn2-C6_fun-type_DNA-bd_sf"/>
</dbReference>
<dbReference type="SMART" id="SM00066">
    <property type="entry name" value="GAL4"/>
    <property type="match status" value="1"/>
</dbReference>
<evidence type="ECO:0000256" key="7">
    <source>
        <dbReference type="SAM" id="MobiDB-lite"/>
    </source>
</evidence>
<dbReference type="AlphaFoldDB" id="W2S4H0"/>
<evidence type="ECO:0000259" key="8">
    <source>
        <dbReference type="PROSITE" id="PS50048"/>
    </source>
</evidence>
<dbReference type="Gene3D" id="4.10.240.10">
    <property type="entry name" value="Zn(2)-C6 fungal-type DNA-binding domain"/>
    <property type="match status" value="1"/>
</dbReference>
<keyword evidence="4" id="KW-0238">DNA-binding</keyword>
<dbReference type="InterPro" id="IPR050815">
    <property type="entry name" value="TF_fung"/>
</dbReference>
<dbReference type="GO" id="GO:0003677">
    <property type="term" value="F:DNA binding"/>
    <property type="evidence" value="ECO:0007669"/>
    <property type="project" value="UniProtKB-KW"/>
</dbReference>
<evidence type="ECO:0000313" key="9">
    <source>
        <dbReference type="EMBL" id="ETN43601.1"/>
    </source>
</evidence>
<name>W2S4H0_CYPE1</name>
<dbReference type="GO" id="GO:0000981">
    <property type="term" value="F:DNA-binding transcription factor activity, RNA polymerase II-specific"/>
    <property type="evidence" value="ECO:0007669"/>
    <property type="project" value="InterPro"/>
</dbReference>
<feature type="compositionally biased region" description="Acidic residues" evidence="7">
    <location>
        <begin position="590"/>
        <end position="601"/>
    </location>
</feature>
<keyword evidence="6" id="KW-0539">Nucleus</keyword>
<evidence type="ECO:0000256" key="1">
    <source>
        <dbReference type="ARBA" id="ARBA00004123"/>
    </source>
</evidence>
<dbReference type="GO" id="GO:0006351">
    <property type="term" value="P:DNA-templated transcription"/>
    <property type="evidence" value="ECO:0007669"/>
    <property type="project" value="InterPro"/>
</dbReference>
<dbReference type="InParanoid" id="W2S4H0"/>
<keyword evidence="2" id="KW-0479">Metal-binding</keyword>
<reference evidence="9 10" key="1">
    <citation type="submission" date="2013-03" db="EMBL/GenBank/DDBJ databases">
        <title>The Genome Sequence of Phialophora europaea CBS 101466.</title>
        <authorList>
            <consortium name="The Broad Institute Genomics Platform"/>
            <person name="Cuomo C."/>
            <person name="de Hoog S."/>
            <person name="Gorbushina A."/>
            <person name="Walker B."/>
            <person name="Young S.K."/>
            <person name="Zeng Q."/>
            <person name="Gargeya S."/>
            <person name="Fitzgerald M."/>
            <person name="Haas B."/>
            <person name="Abouelleil A."/>
            <person name="Allen A.W."/>
            <person name="Alvarado L."/>
            <person name="Arachchi H.M."/>
            <person name="Berlin A.M."/>
            <person name="Chapman S.B."/>
            <person name="Gainer-Dewar J."/>
            <person name="Goldberg J."/>
            <person name="Griggs A."/>
            <person name="Gujja S."/>
            <person name="Hansen M."/>
            <person name="Howarth C."/>
            <person name="Imamovic A."/>
            <person name="Ireland A."/>
            <person name="Larimer J."/>
            <person name="McCowan C."/>
            <person name="Murphy C."/>
            <person name="Pearson M."/>
            <person name="Poon T.W."/>
            <person name="Priest M."/>
            <person name="Roberts A."/>
            <person name="Saif S."/>
            <person name="Shea T."/>
            <person name="Sisk P."/>
            <person name="Sykes S."/>
            <person name="Wortman J."/>
            <person name="Nusbaum C."/>
            <person name="Birren B."/>
        </authorList>
    </citation>
    <scope>NUCLEOTIDE SEQUENCE [LARGE SCALE GENOMIC DNA]</scope>
    <source>
        <strain evidence="9 10">CBS 101466</strain>
    </source>
</reference>
<dbReference type="STRING" id="1220924.W2S4H0"/>
<dbReference type="InterPro" id="IPR007219">
    <property type="entry name" value="XnlR_reg_dom"/>
</dbReference>
<dbReference type="OrthoDB" id="426882at2759"/>
<feature type="region of interest" description="Disordered" evidence="7">
    <location>
        <begin position="79"/>
        <end position="118"/>
    </location>
</feature>
<dbReference type="Pfam" id="PF04082">
    <property type="entry name" value="Fungal_trans"/>
    <property type="match status" value="1"/>
</dbReference>
<keyword evidence="10" id="KW-1185">Reference proteome</keyword>
<dbReference type="PROSITE" id="PS50048">
    <property type="entry name" value="ZN2_CY6_FUNGAL_2"/>
    <property type="match status" value="1"/>
</dbReference>
<organism evidence="9 10">
    <name type="scientific">Cyphellophora europaea (strain CBS 101466)</name>
    <name type="common">Phialophora europaea</name>
    <dbReference type="NCBI Taxonomy" id="1220924"/>
    <lineage>
        <taxon>Eukaryota</taxon>
        <taxon>Fungi</taxon>
        <taxon>Dikarya</taxon>
        <taxon>Ascomycota</taxon>
        <taxon>Pezizomycotina</taxon>
        <taxon>Eurotiomycetes</taxon>
        <taxon>Chaetothyriomycetidae</taxon>
        <taxon>Chaetothyriales</taxon>
        <taxon>Cyphellophoraceae</taxon>
        <taxon>Cyphellophora</taxon>
    </lineage>
</organism>
<dbReference type="GO" id="GO:0005634">
    <property type="term" value="C:nucleus"/>
    <property type="evidence" value="ECO:0007669"/>
    <property type="project" value="UniProtKB-SubCell"/>
</dbReference>
<dbReference type="CDD" id="cd12148">
    <property type="entry name" value="fungal_TF_MHR"/>
    <property type="match status" value="1"/>
</dbReference>
<dbReference type="Proteomes" id="UP000030752">
    <property type="component" value="Unassembled WGS sequence"/>
</dbReference>
<dbReference type="InterPro" id="IPR001138">
    <property type="entry name" value="Zn2Cys6_DnaBD"/>
</dbReference>
<feature type="region of interest" description="Disordered" evidence="7">
    <location>
        <begin position="582"/>
        <end position="608"/>
    </location>
</feature>
<dbReference type="VEuPathDB" id="FungiDB:HMPREF1541_02760"/>
<gene>
    <name evidence="9" type="ORF">HMPREF1541_02760</name>
</gene>
<evidence type="ECO:0000256" key="2">
    <source>
        <dbReference type="ARBA" id="ARBA00022723"/>
    </source>
</evidence>
<dbReference type="Pfam" id="PF00172">
    <property type="entry name" value="Zn_clus"/>
    <property type="match status" value="1"/>
</dbReference>
<keyword evidence="3" id="KW-0805">Transcription regulation</keyword>
<protein>
    <recommendedName>
        <fullName evidence="8">Zn(2)-C6 fungal-type domain-containing protein</fullName>
    </recommendedName>
</protein>
<evidence type="ECO:0000256" key="6">
    <source>
        <dbReference type="ARBA" id="ARBA00023242"/>
    </source>
</evidence>
<dbReference type="HOGENOM" id="CLU_015161_2_0_1"/>
<dbReference type="RefSeq" id="XP_008715337.1">
    <property type="nucleotide sequence ID" value="XM_008717115.1"/>
</dbReference>
<evidence type="ECO:0000256" key="5">
    <source>
        <dbReference type="ARBA" id="ARBA00023163"/>
    </source>
</evidence>